<dbReference type="SUPFAM" id="SSF51735">
    <property type="entry name" value="NAD(P)-binding Rossmann-fold domains"/>
    <property type="match status" value="1"/>
</dbReference>
<dbReference type="GeneID" id="75180206"/>
<dbReference type="PANTHER" id="PTHR43205:SF7">
    <property type="entry name" value="PROSTAGLANDIN REDUCTASE 1"/>
    <property type="match status" value="1"/>
</dbReference>
<dbReference type="AlphaFoldDB" id="A0A8H1LHQ1"/>
<dbReference type="Gene3D" id="3.90.180.10">
    <property type="entry name" value="Medium-chain alcohol dehydrogenases, catalytic domain"/>
    <property type="match status" value="1"/>
</dbReference>
<feature type="compositionally biased region" description="Basic and acidic residues" evidence="2">
    <location>
        <begin position="1"/>
        <end position="11"/>
    </location>
</feature>
<dbReference type="InterPro" id="IPR020843">
    <property type="entry name" value="ER"/>
</dbReference>
<accession>A0A8H1LHQ1</accession>
<evidence type="ECO:0000313" key="4">
    <source>
        <dbReference type="EMBL" id="TGG85651.1"/>
    </source>
</evidence>
<dbReference type="PANTHER" id="PTHR43205">
    <property type="entry name" value="PROSTAGLANDIN REDUCTASE"/>
    <property type="match status" value="1"/>
</dbReference>
<dbReference type="CDD" id="cd05288">
    <property type="entry name" value="PGDH"/>
    <property type="match status" value="1"/>
</dbReference>
<dbReference type="SUPFAM" id="SSF50129">
    <property type="entry name" value="GroES-like"/>
    <property type="match status" value="1"/>
</dbReference>
<evidence type="ECO:0000313" key="5">
    <source>
        <dbReference type="Proteomes" id="UP000298111"/>
    </source>
</evidence>
<keyword evidence="1" id="KW-0560">Oxidoreductase</keyword>
<dbReference type="InterPro" id="IPR045010">
    <property type="entry name" value="MDR_fam"/>
</dbReference>
<protein>
    <submittedName>
        <fullName evidence="4">NADP-dependent oxidoreductase</fullName>
    </submittedName>
</protein>
<feature type="domain" description="Enoyl reductase (ER)" evidence="3">
    <location>
        <begin position="20"/>
        <end position="339"/>
    </location>
</feature>
<dbReference type="Proteomes" id="UP000298111">
    <property type="component" value="Unassembled WGS sequence"/>
</dbReference>
<feature type="region of interest" description="Disordered" evidence="2">
    <location>
        <begin position="1"/>
        <end position="21"/>
    </location>
</feature>
<dbReference type="SMART" id="SM00829">
    <property type="entry name" value="PKS_ER"/>
    <property type="match status" value="1"/>
</dbReference>
<dbReference type="InterPro" id="IPR036291">
    <property type="entry name" value="NAD(P)-bd_dom_sf"/>
</dbReference>
<organism evidence="4 5">
    <name type="scientific">Streptomyces albus</name>
    <dbReference type="NCBI Taxonomy" id="1888"/>
    <lineage>
        <taxon>Bacteria</taxon>
        <taxon>Bacillati</taxon>
        <taxon>Actinomycetota</taxon>
        <taxon>Actinomycetes</taxon>
        <taxon>Kitasatosporales</taxon>
        <taxon>Streptomycetaceae</taxon>
        <taxon>Streptomyces</taxon>
    </lineage>
</organism>
<dbReference type="EMBL" id="RCIY01000044">
    <property type="protein sequence ID" value="TGG85651.1"/>
    <property type="molecule type" value="Genomic_DNA"/>
</dbReference>
<dbReference type="InterPro" id="IPR041694">
    <property type="entry name" value="ADH_N_2"/>
</dbReference>
<dbReference type="InterPro" id="IPR011032">
    <property type="entry name" value="GroES-like_sf"/>
</dbReference>
<evidence type="ECO:0000259" key="3">
    <source>
        <dbReference type="SMART" id="SM00829"/>
    </source>
</evidence>
<dbReference type="RefSeq" id="WP_135566903.1">
    <property type="nucleotide sequence ID" value="NZ_CP103060.1"/>
</dbReference>
<dbReference type="InterPro" id="IPR013149">
    <property type="entry name" value="ADH-like_C"/>
</dbReference>
<dbReference type="Gene3D" id="3.40.50.720">
    <property type="entry name" value="NAD(P)-binding Rossmann-like Domain"/>
    <property type="match status" value="1"/>
</dbReference>
<evidence type="ECO:0000256" key="1">
    <source>
        <dbReference type="ARBA" id="ARBA00023002"/>
    </source>
</evidence>
<name>A0A8H1LHQ1_9ACTN</name>
<dbReference type="Pfam" id="PF16884">
    <property type="entry name" value="ADH_N_2"/>
    <property type="match status" value="1"/>
</dbReference>
<dbReference type="Pfam" id="PF00107">
    <property type="entry name" value="ADH_zinc_N"/>
    <property type="match status" value="1"/>
</dbReference>
<proteinExistence type="predicted"/>
<reference evidence="4 5" key="1">
    <citation type="submission" date="2018-10" db="EMBL/GenBank/DDBJ databases">
        <title>Isolation of pseudouridimycin from Streptomyces albus DSM 40763.</title>
        <authorList>
            <person name="Rosenqvist P."/>
            <person name="Metsae-Ketelae M."/>
            <person name="Virta P."/>
        </authorList>
    </citation>
    <scope>NUCLEOTIDE SEQUENCE [LARGE SCALE GENOMIC DNA]</scope>
    <source>
        <strain evidence="4 5">DSM 40763</strain>
    </source>
</reference>
<dbReference type="GO" id="GO:0016628">
    <property type="term" value="F:oxidoreductase activity, acting on the CH-CH group of donors, NAD or NADP as acceptor"/>
    <property type="evidence" value="ECO:0007669"/>
    <property type="project" value="InterPro"/>
</dbReference>
<gene>
    <name evidence="4" type="ORF">D8771_10940</name>
</gene>
<comment type="caution">
    <text evidence="4">The sequence shown here is derived from an EMBL/GenBank/DDBJ whole genome shotgun (WGS) entry which is preliminary data.</text>
</comment>
<sequence length="341" mass="35567">MRPVTHHEIRLARRPRGGPGPDTFEIAETTLPAPGPGQLLVRNRLMSVTAVTRTLLDAGGQGDLPMPPYAVGEPLWGPALGEVVAVGDPGRGDGPAVGELVHHYRGWREYALVEAGEAERLPTAGPQALPDPAARLGQGFPAWLGVVRGAQVREGDTVFVSGAAGGVGSLAGQFARRYGAARVIGSCGSPRRAEALVKELGYDAAVVRGAGPVEDQLREAAPDGVDAVFDNVGGEQLEAALRLARPGARVAVVGALARQLGDAPPVRLDTFALLSRGVTVRGLPASAHRDALPRFRKEFAAGLRDGSLTVPYTVLKGIEQAPRALTELLEGRHVGAVLVEL</sequence>
<evidence type="ECO:0000256" key="2">
    <source>
        <dbReference type="SAM" id="MobiDB-lite"/>
    </source>
</evidence>